<protein>
    <recommendedName>
        <fullName evidence="2">Surface-adhesin protein E-like domain-containing protein</fullName>
    </recommendedName>
</protein>
<gene>
    <name evidence="3" type="ORF">LMG28138_02731</name>
</gene>
<dbReference type="Pfam" id="PF16747">
    <property type="entry name" value="Adhesin_E"/>
    <property type="match status" value="1"/>
</dbReference>
<feature type="chain" id="PRO_5028969317" description="Surface-adhesin protein E-like domain-containing protein" evidence="1">
    <location>
        <begin position="20"/>
        <end position="131"/>
    </location>
</feature>
<keyword evidence="4" id="KW-1185">Reference proteome</keyword>
<dbReference type="RefSeq" id="WP_175105280.1">
    <property type="nucleotide sequence ID" value="NZ_CADIKM010000010.1"/>
</dbReference>
<proteinExistence type="predicted"/>
<evidence type="ECO:0000259" key="2">
    <source>
        <dbReference type="Pfam" id="PF16747"/>
    </source>
</evidence>
<reference evidence="3 4" key="1">
    <citation type="submission" date="2020-04" db="EMBL/GenBank/DDBJ databases">
        <authorList>
            <person name="De Canck E."/>
        </authorList>
    </citation>
    <scope>NUCLEOTIDE SEQUENCE [LARGE SCALE GENOMIC DNA]</scope>
    <source>
        <strain evidence="3 4">LMG 28138</strain>
    </source>
</reference>
<evidence type="ECO:0000256" key="1">
    <source>
        <dbReference type="SAM" id="SignalP"/>
    </source>
</evidence>
<feature type="signal peptide" evidence="1">
    <location>
        <begin position="1"/>
        <end position="19"/>
    </location>
</feature>
<dbReference type="AlphaFoldDB" id="A0A6S7BF66"/>
<sequence length="131" mass="14108">MYKKVLIALGALLPLVAAAQPLEDWVPIAQSSSETLLMKRKAADIFPDGTRHTVVKTAFNTPQMVSGIVFTTTLTRMIFDCAHQQAKVVHTEFLNSSGDSVYTDDAPDATFDAIQPDTGPAIAGQIVCKSK</sequence>
<dbReference type="InterPro" id="IPR031939">
    <property type="entry name" value="Adhesin_E-like"/>
</dbReference>
<feature type="domain" description="Surface-adhesin protein E-like" evidence="2">
    <location>
        <begin position="25"/>
        <end position="129"/>
    </location>
</feature>
<evidence type="ECO:0000313" key="3">
    <source>
        <dbReference type="EMBL" id="CAB3789048.1"/>
    </source>
</evidence>
<evidence type="ECO:0000313" key="4">
    <source>
        <dbReference type="Proteomes" id="UP000494115"/>
    </source>
</evidence>
<keyword evidence="1" id="KW-0732">Signal</keyword>
<dbReference type="EMBL" id="CADIKM010000010">
    <property type="protein sequence ID" value="CAB3789048.1"/>
    <property type="molecule type" value="Genomic_DNA"/>
</dbReference>
<organism evidence="3 4">
    <name type="scientific">Pararobbsia alpina</name>
    <dbReference type="NCBI Taxonomy" id="621374"/>
    <lineage>
        <taxon>Bacteria</taxon>
        <taxon>Pseudomonadati</taxon>
        <taxon>Pseudomonadota</taxon>
        <taxon>Betaproteobacteria</taxon>
        <taxon>Burkholderiales</taxon>
        <taxon>Burkholderiaceae</taxon>
        <taxon>Pararobbsia</taxon>
    </lineage>
</organism>
<dbReference type="Proteomes" id="UP000494115">
    <property type="component" value="Unassembled WGS sequence"/>
</dbReference>
<accession>A0A6S7BF66</accession>
<name>A0A6S7BF66_9BURK</name>